<feature type="domain" description="Thiolase C-terminal" evidence="9">
    <location>
        <begin position="281"/>
        <end position="406"/>
    </location>
</feature>
<evidence type="ECO:0000259" key="8">
    <source>
        <dbReference type="Pfam" id="PF00108"/>
    </source>
</evidence>
<evidence type="ECO:0000313" key="10">
    <source>
        <dbReference type="EMBL" id="OBK26911.1"/>
    </source>
</evidence>
<dbReference type="EMBL" id="LZLS01000104">
    <property type="protein sequence ID" value="OBK26911.1"/>
    <property type="molecule type" value="Genomic_DNA"/>
</dbReference>
<gene>
    <name evidence="10" type="ORF">A5634_24210</name>
</gene>
<feature type="domain" description="Thiolase N-terminal" evidence="8">
    <location>
        <begin position="10"/>
        <end position="272"/>
    </location>
</feature>
<dbReference type="Pfam" id="PF00108">
    <property type="entry name" value="Thiolase_N"/>
    <property type="match status" value="1"/>
</dbReference>
<dbReference type="GO" id="GO:0003985">
    <property type="term" value="F:acetyl-CoA C-acetyltransferase activity"/>
    <property type="evidence" value="ECO:0007669"/>
    <property type="project" value="UniProtKB-EC"/>
</dbReference>
<proteinExistence type="inferred from homology"/>
<evidence type="ECO:0000256" key="4">
    <source>
        <dbReference type="ARBA" id="ARBA00023315"/>
    </source>
</evidence>
<evidence type="ECO:0000256" key="7">
    <source>
        <dbReference type="RuleBase" id="RU003557"/>
    </source>
</evidence>
<feature type="active site" description="Proton acceptor" evidence="6">
    <location>
        <position position="363"/>
    </location>
</feature>
<keyword evidence="3 7" id="KW-0808">Transferase</keyword>
<feature type="active site" description="Proton acceptor" evidence="6">
    <location>
        <position position="393"/>
    </location>
</feature>
<protein>
    <recommendedName>
        <fullName evidence="5">Probable acetyl-CoA acetyltransferase</fullName>
        <ecNumber evidence="2">2.3.1.9</ecNumber>
    </recommendedName>
</protein>
<dbReference type="RefSeq" id="WP_065144319.1">
    <property type="nucleotide sequence ID" value="NZ_LZLS01000104.1"/>
</dbReference>
<comment type="caution">
    <text evidence="10">The sequence shown here is derived from an EMBL/GenBank/DDBJ whole genome shotgun (WGS) entry which is preliminary data.</text>
</comment>
<dbReference type="FunFam" id="3.40.47.10:FF:000010">
    <property type="entry name" value="Acetyl-CoA acetyltransferase (Thiolase)"/>
    <property type="match status" value="1"/>
</dbReference>
<dbReference type="PIRSF" id="PIRSF000429">
    <property type="entry name" value="Ac-CoA_Ac_transf"/>
    <property type="match status" value="1"/>
</dbReference>
<sequence>MTGGARQEAVICEPLRTPIGRYGGMFKSQSAVDLGVAALQGLLERTGIAPDAVQDVILGHCYPSSEAPAIGRVVALDAGLPVSVPGMQVDRRCGSGLQAVIQACLQVSTGDNDLVIAGGCESMSNVSFYSTDMRWGGARSGIRVHDGLARGRTTAGGRHYPVPGGMLETAENLRRQYDISRQEQDELAVRSHQRAVAAQKDGILAAEIVPVTVTSRHGDEVLDTDEHPRADTTVESLGKLKPVLAKDDPEATVTAGNASGQNDAASLCVVTTHDKAAEYGLTPLVRLVSWGQAGVAPDIMGIGPVPATEVALAKAGLRLADIDLIELNEAFAAQALAVMREWNFGAADHDRTNVHGSGISLGHPVGATGGRMLATLARELNRRQARYGLETMCIGGGQGLAAVFERVT</sequence>
<evidence type="ECO:0000256" key="3">
    <source>
        <dbReference type="ARBA" id="ARBA00022679"/>
    </source>
</evidence>
<evidence type="ECO:0000259" key="9">
    <source>
        <dbReference type="Pfam" id="PF02803"/>
    </source>
</evidence>
<dbReference type="NCBIfam" id="NF004853">
    <property type="entry name" value="PRK06205.1"/>
    <property type="match status" value="1"/>
</dbReference>
<comment type="similarity">
    <text evidence="1 7">Belongs to the thiolase-like superfamily. Thiolase family.</text>
</comment>
<feature type="active site" description="Acyl-thioester intermediate" evidence="6">
    <location>
        <position position="93"/>
    </location>
</feature>
<dbReference type="InterPro" id="IPR016039">
    <property type="entry name" value="Thiolase-like"/>
</dbReference>
<dbReference type="Pfam" id="PF02803">
    <property type="entry name" value="Thiolase_C"/>
    <property type="match status" value="1"/>
</dbReference>
<dbReference type="EC" id="2.3.1.9" evidence="2"/>
<dbReference type="Proteomes" id="UP000093928">
    <property type="component" value="Unassembled WGS sequence"/>
</dbReference>
<evidence type="ECO:0000256" key="5">
    <source>
        <dbReference type="ARBA" id="ARBA00040529"/>
    </source>
</evidence>
<accession>A0A1A3NY91</accession>
<keyword evidence="4 7" id="KW-0012">Acyltransferase</keyword>
<dbReference type="PANTHER" id="PTHR18919">
    <property type="entry name" value="ACETYL-COA C-ACYLTRANSFERASE"/>
    <property type="match status" value="1"/>
</dbReference>
<dbReference type="InterPro" id="IPR002155">
    <property type="entry name" value="Thiolase"/>
</dbReference>
<dbReference type="PANTHER" id="PTHR18919:SF107">
    <property type="entry name" value="ACETYL-COA ACETYLTRANSFERASE, CYTOSOLIC"/>
    <property type="match status" value="1"/>
</dbReference>
<dbReference type="InterPro" id="IPR020617">
    <property type="entry name" value="Thiolase_C"/>
</dbReference>
<evidence type="ECO:0000256" key="2">
    <source>
        <dbReference type="ARBA" id="ARBA00012705"/>
    </source>
</evidence>
<reference evidence="10 11" key="1">
    <citation type="submission" date="2016-06" db="EMBL/GenBank/DDBJ databases">
        <authorList>
            <person name="Kjaerup R.B."/>
            <person name="Dalgaard T.S."/>
            <person name="Juul-Madsen H.R."/>
        </authorList>
    </citation>
    <scope>NUCLEOTIDE SEQUENCE [LARGE SCALE GENOMIC DNA]</scope>
    <source>
        <strain evidence="10 11">1165133.8</strain>
    </source>
</reference>
<dbReference type="OrthoDB" id="9764638at2"/>
<name>A0A1A3NY91_MYCAS</name>
<dbReference type="Gene3D" id="3.40.47.10">
    <property type="match status" value="2"/>
</dbReference>
<evidence type="ECO:0000256" key="1">
    <source>
        <dbReference type="ARBA" id="ARBA00010982"/>
    </source>
</evidence>
<dbReference type="AlphaFoldDB" id="A0A1A3NY91"/>
<dbReference type="InterPro" id="IPR020616">
    <property type="entry name" value="Thiolase_N"/>
</dbReference>
<evidence type="ECO:0000313" key="11">
    <source>
        <dbReference type="Proteomes" id="UP000093928"/>
    </source>
</evidence>
<evidence type="ECO:0000256" key="6">
    <source>
        <dbReference type="PIRSR" id="PIRSR000429-1"/>
    </source>
</evidence>
<dbReference type="CDD" id="cd00751">
    <property type="entry name" value="thiolase"/>
    <property type="match status" value="1"/>
</dbReference>
<dbReference type="SUPFAM" id="SSF53901">
    <property type="entry name" value="Thiolase-like"/>
    <property type="match status" value="2"/>
</dbReference>
<organism evidence="10 11">
    <name type="scientific">Mycobacterium asiaticum</name>
    <dbReference type="NCBI Taxonomy" id="1790"/>
    <lineage>
        <taxon>Bacteria</taxon>
        <taxon>Bacillati</taxon>
        <taxon>Actinomycetota</taxon>
        <taxon>Actinomycetes</taxon>
        <taxon>Mycobacteriales</taxon>
        <taxon>Mycobacteriaceae</taxon>
        <taxon>Mycobacterium</taxon>
    </lineage>
</organism>
<dbReference type="NCBIfam" id="TIGR01930">
    <property type="entry name" value="AcCoA-C-Actrans"/>
    <property type="match status" value="1"/>
</dbReference>